<evidence type="ECO:0000256" key="1">
    <source>
        <dbReference type="SAM" id="MobiDB-lite"/>
    </source>
</evidence>
<dbReference type="AlphaFoldDB" id="A0A937ELB9"/>
<accession>A0A937ELB9</accession>
<dbReference type="Proteomes" id="UP000661858">
    <property type="component" value="Unassembled WGS sequence"/>
</dbReference>
<feature type="region of interest" description="Disordered" evidence="1">
    <location>
        <begin position="48"/>
        <end position="108"/>
    </location>
</feature>
<feature type="compositionally biased region" description="Basic and acidic residues" evidence="1">
    <location>
        <begin position="94"/>
        <end position="108"/>
    </location>
</feature>
<name>A0A937ELB9_9ACTN</name>
<organism evidence="2 3">
    <name type="scientific">Streptomyces actinomycinicus</name>
    <dbReference type="NCBI Taxonomy" id="1695166"/>
    <lineage>
        <taxon>Bacteria</taxon>
        <taxon>Bacillati</taxon>
        <taxon>Actinomycetota</taxon>
        <taxon>Actinomycetes</taxon>
        <taxon>Kitasatosporales</taxon>
        <taxon>Streptomycetaceae</taxon>
        <taxon>Streptomyces</taxon>
    </lineage>
</organism>
<feature type="compositionally biased region" description="Basic and acidic residues" evidence="1">
    <location>
        <begin position="52"/>
        <end position="63"/>
    </location>
</feature>
<keyword evidence="3" id="KW-1185">Reference proteome</keyword>
<gene>
    <name evidence="2" type="ORF">JK359_21515</name>
</gene>
<protein>
    <submittedName>
        <fullName evidence="2">DUF2795 domain-containing protein</fullName>
    </submittedName>
</protein>
<dbReference type="EMBL" id="JAERRK010000011">
    <property type="protein sequence ID" value="MBL1084512.1"/>
    <property type="molecule type" value="Genomic_DNA"/>
</dbReference>
<proteinExistence type="predicted"/>
<evidence type="ECO:0000313" key="3">
    <source>
        <dbReference type="Proteomes" id="UP000661858"/>
    </source>
</evidence>
<reference evidence="2" key="1">
    <citation type="submission" date="2021-01" db="EMBL/GenBank/DDBJ databases">
        <title>WGS of actinomycetes isolated from Thailand.</title>
        <authorList>
            <person name="Thawai C."/>
        </authorList>
    </citation>
    <scope>NUCLEOTIDE SEQUENCE</scope>
    <source>
        <strain evidence="2">RCU-197</strain>
    </source>
</reference>
<evidence type="ECO:0000313" key="2">
    <source>
        <dbReference type="EMBL" id="MBL1084512.1"/>
    </source>
</evidence>
<comment type="caution">
    <text evidence="2">The sequence shown here is derived from an EMBL/GenBank/DDBJ whole genome shotgun (WGS) entry which is preliminary data.</text>
</comment>
<sequence length="108" mass="11687">MGMAHTSVPEVLNALKDVSYPADRDRLVSAAREAGAPEAVVDALRGIPADEYAGRDEVARSVRVEPASDPGPDAGRRPAERARHGGKPGISQHLWEEPKTPIHEEFDR</sequence>
<feature type="compositionally biased region" description="Basic and acidic residues" evidence="1">
    <location>
        <begin position="74"/>
        <end position="83"/>
    </location>
</feature>
<dbReference type="Pfam" id="PF11387">
    <property type="entry name" value="DUF2795"/>
    <property type="match status" value="1"/>
</dbReference>
<dbReference type="InterPro" id="IPR021527">
    <property type="entry name" value="DUF2795"/>
</dbReference>